<protein>
    <submittedName>
        <fullName evidence="2">Uncharacterized protein</fullName>
    </submittedName>
</protein>
<organism evidence="2 3">
    <name type="scientific">Acidovorax soli</name>
    <dbReference type="NCBI Taxonomy" id="592050"/>
    <lineage>
        <taxon>Bacteria</taxon>
        <taxon>Pseudomonadati</taxon>
        <taxon>Pseudomonadota</taxon>
        <taxon>Betaproteobacteria</taxon>
        <taxon>Burkholderiales</taxon>
        <taxon>Comamonadaceae</taxon>
        <taxon>Acidovorax</taxon>
    </lineage>
</organism>
<keyword evidence="3" id="KW-1185">Reference proteome</keyword>
<dbReference type="EMBL" id="FNQJ01000016">
    <property type="protein sequence ID" value="SEA52205.1"/>
    <property type="molecule type" value="Genomic_DNA"/>
</dbReference>
<accession>A0A1H4BVJ4</accession>
<gene>
    <name evidence="2" type="ORF">SAMN05421875_11611</name>
</gene>
<dbReference type="STRING" id="592050.SAMN05421875_11611"/>
<name>A0A1H4BVJ4_9BURK</name>
<feature type="compositionally biased region" description="Acidic residues" evidence="1">
    <location>
        <begin position="38"/>
        <end position="54"/>
    </location>
</feature>
<evidence type="ECO:0000313" key="2">
    <source>
        <dbReference type="EMBL" id="SEA52205.1"/>
    </source>
</evidence>
<dbReference type="AlphaFoldDB" id="A0A1H4BVJ4"/>
<reference evidence="3" key="1">
    <citation type="submission" date="2016-10" db="EMBL/GenBank/DDBJ databases">
        <authorList>
            <person name="Varghese N."/>
            <person name="Submissions S."/>
        </authorList>
    </citation>
    <scope>NUCLEOTIDE SEQUENCE [LARGE SCALE GENOMIC DNA]</scope>
    <source>
        <strain evidence="3">DSM 25157</strain>
    </source>
</reference>
<evidence type="ECO:0000256" key="1">
    <source>
        <dbReference type="SAM" id="MobiDB-lite"/>
    </source>
</evidence>
<feature type="compositionally biased region" description="Basic and acidic residues" evidence="1">
    <location>
        <begin position="55"/>
        <end position="66"/>
    </location>
</feature>
<proteinExistence type="predicted"/>
<evidence type="ECO:0000313" key="3">
    <source>
        <dbReference type="Proteomes" id="UP000199002"/>
    </source>
</evidence>
<dbReference type="Proteomes" id="UP000199002">
    <property type="component" value="Unassembled WGS sequence"/>
</dbReference>
<feature type="region of interest" description="Disordered" evidence="1">
    <location>
        <begin position="38"/>
        <end position="66"/>
    </location>
</feature>
<sequence length="66" mass="7560">MWHAFLEDDEDGNVCIHLEDDDSPGVRELFGQVAVEDAEDEELNNENELLEEAEQEVKRRNGDEGD</sequence>